<comment type="function">
    <text evidence="8">Hydrolyzes ribosome-free peptidyl-tRNAs (with 1 or more amino acids incorporated), which drop off the ribosome during protein synthesis, or as a result of ribosome stalling.</text>
</comment>
<comment type="function">
    <text evidence="8">Catalyzes the release of premature peptidyl moieties from peptidyl-tRNA molecules trapped in stalled 50S ribosomal subunits, and thus maintains levels of free tRNAs and 50S ribosomes.</text>
</comment>
<keyword evidence="3 8" id="KW-0378">Hydrolase</keyword>
<evidence type="ECO:0000256" key="8">
    <source>
        <dbReference type="HAMAP-Rule" id="MF_00083"/>
    </source>
</evidence>
<dbReference type="GO" id="GO:0004045">
    <property type="term" value="F:peptidyl-tRNA hydrolase activity"/>
    <property type="evidence" value="ECO:0007669"/>
    <property type="project" value="UniProtKB-UniRule"/>
</dbReference>
<comment type="similarity">
    <text evidence="5 8 10">Belongs to the PTH family.</text>
</comment>
<name>A0A6B8W539_9CORY</name>
<accession>A0A6B8W539</accession>
<dbReference type="EMBL" id="CP046452">
    <property type="protein sequence ID" value="QGU02488.1"/>
    <property type="molecule type" value="Genomic_DNA"/>
</dbReference>
<dbReference type="PANTHER" id="PTHR17224:SF1">
    <property type="entry name" value="PEPTIDYL-TRNA HYDROLASE"/>
    <property type="match status" value="1"/>
</dbReference>
<dbReference type="InterPro" id="IPR018171">
    <property type="entry name" value="Pept_tRNA_hydro_CS"/>
</dbReference>
<proteinExistence type="inferred from homology"/>
<evidence type="ECO:0000256" key="10">
    <source>
        <dbReference type="RuleBase" id="RU004320"/>
    </source>
</evidence>
<dbReference type="GO" id="GO:0000049">
    <property type="term" value="F:tRNA binding"/>
    <property type="evidence" value="ECO:0007669"/>
    <property type="project" value="UniProtKB-UniRule"/>
</dbReference>
<dbReference type="KEGG" id="ckw:CKALI_08140"/>
<keyword evidence="8" id="KW-0963">Cytoplasm</keyword>
<dbReference type="Proteomes" id="UP000427071">
    <property type="component" value="Chromosome"/>
</dbReference>
<keyword evidence="4 8" id="KW-0694">RNA-binding</keyword>
<evidence type="ECO:0000256" key="2">
    <source>
        <dbReference type="ARBA" id="ARBA00022555"/>
    </source>
</evidence>
<evidence type="ECO:0000256" key="4">
    <source>
        <dbReference type="ARBA" id="ARBA00022884"/>
    </source>
</evidence>
<dbReference type="PROSITE" id="PS01196">
    <property type="entry name" value="PEPT_TRNA_HYDROL_2"/>
    <property type="match status" value="1"/>
</dbReference>
<dbReference type="AlphaFoldDB" id="A0A6B8W539"/>
<dbReference type="Gene3D" id="3.40.50.1470">
    <property type="entry name" value="Peptidyl-tRNA hydrolase"/>
    <property type="match status" value="1"/>
</dbReference>
<dbReference type="EC" id="3.1.1.29" evidence="1 8"/>
<dbReference type="PANTHER" id="PTHR17224">
    <property type="entry name" value="PEPTIDYL-TRNA HYDROLASE"/>
    <property type="match status" value="1"/>
</dbReference>
<gene>
    <name evidence="8 11" type="primary">pth</name>
    <name evidence="11" type="ORF">CKALI_08140</name>
</gene>
<comment type="catalytic activity">
    <reaction evidence="6 8 9">
        <text>an N-acyl-L-alpha-aminoacyl-tRNA + H2O = an N-acyl-L-amino acid + a tRNA + H(+)</text>
        <dbReference type="Rhea" id="RHEA:54448"/>
        <dbReference type="Rhea" id="RHEA-COMP:10123"/>
        <dbReference type="Rhea" id="RHEA-COMP:13883"/>
        <dbReference type="ChEBI" id="CHEBI:15377"/>
        <dbReference type="ChEBI" id="CHEBI:15378"/>
        <dbReference type="ChEBI" id="CHEBI:59874"/>
        <dbReference type="ChEBI" id="CHEBI:78442"/>
        <dbReference type="ChEBI" id="CHEBI:138191"/>
        <dbReference type="EC" id="3.1.1.29"/>
    </reaction>
</comment>
<organism evidence="11 12">
    <name type="scientific">Corynebacterium kalinowskii</name>
    <dbReference type="NCBI Taxonomy" id="2675216"/>
    <lineage>
        <taxon>Bacteria</taxon>
        <taxon>Bacillati</taxon>
        <taxon>Actinomycetota</taxon>
        <taxon>Actinomycetes</taxon>
        <taxon>Mycobacteriales</taxon>
        <taxon>Corynebacteriaceae</taxon>
        <taxon>Corynebacterium</taxon>
    </lineage>
</organism>
<dbReference type="InterPro" id="IPR001328">
    <property type="entry name" value="Pept_tRNA_hydro"/>
</dbReference>
<feature type="site" description="Stabilizes the basic form of H active site to accept a proton" evidence="8">
    <location>
        <position position="95"/>
    </location>
</feature>
<keyword evidence="12" id="KW-1185">Reference proteome</keyword>
<dbReference type="FunFam" id="3.40.50.1470:FF:000001">
    <property type="entry name" value="Peptidyl-tRNA hydrolase"/>
    <property type="match status" value="1"/>
</dbReference>
<dbReference type="RefSeq" id="WP_156192813.1">
    <property type="nucleotide sequence ID" value="NZ_CP046452.1"/>
</dbReference>
<dbReference type="GO" id="GO:0006515">
    <property type="term" value="P:protein quality control for misfolded or incompletely synthesized proteins"/>
    <property type="evidence" value="ECO:0007669"/>
    <property type="project" value="UniProtKB-UniRule"/>
</dbReference>
<dbReference type="SUPFAM" id="SSF53178">
    <property type="entry name" value="Peptidyl-tRNA hydrolase-like"/>
    <property type="match status" value="1"/>
</dbReference>
<dbReference type="Pfam" id="PF01195">
    <property type="entry name" value="Pept_tRNA_hydro"/>
    <property type="match status" value="1"/>
</dbReference>
<evidence type="ECO:0000313" key="11">
    <source>
        <dbReference type="EMBL" id="QGU02488.1"/>
    </source>
</evidence>
<dbReference type="GO" id="GO:0072344">
    <property type="term" value="P:rescue of stalled ribosome"/>
    <property type="evidence" value="ECO:0007669"/>
    <property type="project" value="UniProtKB-UniRule"/>
</dbReference>
<comment type="subcellular location">
    <subcellularLocation>
        <location evidence="8">Cytoplasm</location>
    </subcellularLocation>
</comment>
<reference evidence="12" key="1">
    <citation type="submission" date="2019-11" db="EMBL/GenBank/DDBJ databases">
        <title>Complete genome sequence of Corynebacterium kalinowskii 1959, a novel Corynebacterium species isolated from soil of a small paddock in Vilsendorf, Germany.</title>
        <authorList>
            <person name="Schaffert L."/>
            <person name="Ruwe M."/>
            <person name="Milse J."/>
            <person name="Hanuschka K."/>
            <person name="Ortseifen V."/>
            <person name="Droste J."/>
            <person name="Brandt D."/>
            <person name="Schlueter L."/>
            <person name="Kutter Y."/>
            <person name="Vinke S."/>
            <person name="Viehoefer P."/>
            <person name="Jacob L."/>
            <person name="Luebke N.-C."/>
            <person name="Schulte-Berndt E."/>
            <person name="Hain C."/>
            <person name="Linder M."/>
            <person name="Schmidt P."/>
            <person name="Wollenschlaeger L."/>
            <person name="Luttermann T."/>
            <person name="Thieme E."/>
            <person name="Hassa J."/>
            <person name="Haak M."/>
            <person name="Wittchen M."/>
            <person name="Mentz A."/>
            <person name="Persicke M."/>
            <person name="Busche T."/>
            <person name="Ruckert C."/>
        </authorList>
    </citation>
    <scope>NUCLEOTIDE SEQUENCE [LARGE SCALE GENOMIC DNA]</scope>
    <source>
        <strain evidence="12">1959</strain>
    </source>
</reference>
<feature type="active site" description="Proton acceptor" evidence="8">
    <location>
        <position position="22"/>
    </location>
</feature>
<feature type="binding site" evidence="8">
    <location>
        <position position="68"/>
    </location>
    <ligand>
        <name>tRNA</name>
        <dbReference type="ChEBI" id="CHEBI:17843"/>
    </ligand>
</feature>
<dbReference type="InterPro" id="IPR036416">
    <property type="entry name" value="Pept_tRNA_hydro_sf"/>
</dbReference>
<sequence>MSDPYLIVGLGNPGSRYETTRHNVGFIAVDQIADDHMGSFSSHKKSNSDILETRIGDTKVVLAKPRTFMNLSGGPIRALCDFFKVPAANVIVIHDELDLDFGTVRLKKGGGENGHNGLRSTSQTLGTKDYLRIRIGIGRPPGRQDPASYVLKPFSAQEAADLGAICADAAEGATLIVSHGLEFAQNTIHGK</sequence>
<feature type="site" description="Discriminates between blocked and unblocked aminoacyl-tRNA" evidence="8">
    <location>
        <position position="12"/>
    </location>
</feature>
<feature type="binding site" evidence="8">
    <location>
        <position position="116"/>
    </location>
    <ligand>
        <name>tRNA</name>
        <dbReference type="ChEBI" id="CHEBI:17843"/>
    </ligand>
</feature>
<comment type="subunit">
    <text evidence="8">Monomer.</text>
</comment>
<keyword evidence="2 8" id="KW-0820">tRNA-binding</keyword>
<dbReference type="GO" id="GO:0005737">
    <property type="term" value="C:cytoplasm"/>
    <property type="evidence" value="ECO:0007669"/>
    <property type="project" value="UniProtKB-SubCell"/>
</dbReference>
<feature type="binding site" evidence="8">
    <location>
        <position position="70"/>
    </location>
    <ligand>
        <name>tRNA</name>
        <dbReference type="ChEBI" id="CHEBI:17843"/>
    </ligand>
</feature>
<dbReference type="HAMAP" id="MF_00083">
    <property type="entry name" value="Pept_tRNA_hydro_bact"/>
    <property type="match status" value="1"/>
</dbReference>
<evidence type="ECO:0000256" key="9">
    <source>
        <dbReference type="RuleBase" id="RU000673"/>
    </source>
</evidence>
<protein>
    <recommendedName>
        <fullName evidence="7 8">Peptidyl-tRNA hydrolase</fullName>
        <shortName evidence="8">Pth</shortName>
        <ecNumber evidence="1 8">3.1.1.29</ecNumber>
    </recommendedName>
</protein>
<dbReference type="PROSITE" id="PS01195">
    <property type="entry name" value="PEPT_TRNA_HYDROL_1"/>
    <property type="match status" value="1"/>
</dbReference>
<feature type="binding site" evidence="8">
    <location>
        <position position="17"/>
    </location>
    <ligand>
        <name>tRNA</name>
        <dbReference type="ChEBI" id="CHEBI:17843"/>
    </ligand>
</feature>
<evidence type="ECO:0000313" key="12">
    <source>
        <dbReference type="Proteomes" id="UP000427071"/>
    </source>
</evidence>
<evidence type="ECO:0000256" key="5">
    <source>
        <dbReference type="ARBA" id="ARBA00038063"/>
    </source>
</evidence>
<evidence type="ECO:0000256" key="1">
    <source>
        <dbReference type="ARBA" id="ARBA00013260"/>
    </source>
</evidence>
<dbReference type="CDD" id="cd00462">
    <property type="entry name" value="PTH"/>
    <property type="match status" value="1"/>
</dbReference>
<evidence type="ECO:0000256" key="6">
    <source>
        <dbReference type="ARBA" id="ARBA00048707"/>
    </source>
</evidence>
<evidence type="ECO:0000256" key="7">
    <source>
        <dbReference type="ARBA" id="ARBA00050038"/>
    </source>
</evidence>
<evidence type="ECO:0000256" key="3">
    <source>
        <dbReference type="ARBA" id="ARBA00022801"/>
    </source>
</evidence>
<dbReference type="NCBIfam" id="TIGR00447">
    <property type="entry name" value="pth"/>
    <property type="match status" value="1"/>
</dbReference>